<evidence type="ECO:0000256" key="6">
    <source>
        <dbReference type="ARBA" id="ARBA00022918"/>
    </source>
</evidence>
<evidence type="ECO:0000259" key="7">
    <source>
        <dbReference type="PROSITE" id="PS50994"/>
    </source>
</evidence>
<dbReference type="InterPro" id="IPR012337">
    <property type="entry name" value="RNaseH-like_sf"/>
</dbReference>
<dbReference type="InterPro" id="IPR041588">
    <property type="entry name" value="Integrase_H2C2"/>
</dbReference>
<dbReference type="STRING" id="307972.A0A2G8KD82"/>
<name>A0A2G8KD82_STIJA</name>
<dbReference type="InterPro" id="IPR043502">
    <property type="entry name" value="DNA/RNA_pol_sf"/>
</dbReference>
<protein>
    <recommendedName>
        <fullName evidence="7">Integrase catalytic domain-containing protein</fullName>
    </recommendedName>
</protein>
<dbReference type="OrthoDB" id="10053156at2759"/>
<dbReference type="InterPro" id="IPR041373">
    <property type="entry name" value="RT_RNaseH"/>
</dbReference>
<evidence type="ECO:0000256" key="5">
    <source>
        <dbReference type="ARBA" id="ARBA00022801"/>
    </source>
</evidence>
<dbReference type="InterPro" id="IPR036397">
    <property type="entry name" value="RNaseH_sf"/>
</dbReference>
<organism evidence="8 9">
    <name type="scientific">Stichopus japonicus</name>
    <name type="common">Sea cucumber</name>
    <dbReference type="NCBI Taxonomy" id="307972"/>
    <lineage>
        <taxon>Eukaryota</taxon>
        <taxon>Metazoa</taxon>
        <taxon>Echinodermata</taxon>
        <taxon>Eleutherozoa</taxon>
        <taxon>Echinozoa</taxon>
        <taxon>Holothuroidea</taxon>
        <taxon>Aspidochirotacea</taxon>
        <taxon>Aspidochirotida</taxon>
        <taxon>Stichopodidae</taxon>
        <taxon>Apostichopus</taxon>
    </lineage>
</organism>
<dbReference type="Pfam" id="PF00665">
    <property type="entry name" value="rve"/>
    <property type="match status" value="1"/>
</dbReference>
<dbReference type="PANTHER" id="PTHR37984:SF5">
    <property type="entry name" value="PROTEIN NYNRIN-LIKE"/>
    <property type="match status" value="1"/>
</dbReference>
<dbReference type="GO" id="GO:0003676">
    <property type="term" value="F:nucleic acid binding"/>
    <property type="evidence" value="ECO:0007669"/>
    <property type="project" value="InterPro"/>
</dbReference>
<keyword evidence="1" id="KW-0808">Transferase</keyword>
<dbReference type="PROSITE" id="PS50994">
    <property type="entry name" value="INTEGRASE"/>
    <property type="match status" value="1"/>
</dbReference>
<dbReference type="SUPFAM" id="SSF56672">
    <property type="entry name" value="DNA/RNA polymerases"/>
    <property type="match status" value="1"/>
</dbReference>
<dbReference type="GO" id="GO:0015074">
    <property type="term" value="P:DNA integration"/>
    <property type="evidence" value="ECO:0007669"/>
    <property type="project" value="InterPro"/>
</dbReference>
<dbReference type="GO" id="GO:0004519">
    <property type="term" value="F:endonuclease activity"/>
    <property type="evidence" value="ECO:0007669"/>
    <property type="project" value="UniProtKB-KW"/>
</dbReference>
<keyword evidence="9" id="KW-1185">Reference proteome</keyword>
<evidence type="ECO:0000313" key="9">
    <source>
        <dbReference type="Proteomes" id="UP000230750"/>
    </source>
</evidence>
<dbReference type="Proteomes" id="UP000230750">
    <property type="component" value="Unassembled WGS sequence"/>
</dbReference>
<dbReference type="InterPro" id="IPR050951">
    <property type="entry name" value="Retrovirus_Pol_polyprotein"/>
</dbReference>
<gene>
    <name evidence="8" type="ORF">BSL78_17174</name>
</gene>
<dbReference type="GO" id="GO:0016787">
    <property type="term" value="F:hydrolase activity"/>
    <property type="evidence" value="ECO:0007669"/>
    <property type="project" value="UniProtKB-KW"/>
</dbReference>
<evidence type="ECO:0000256" key="4">
    <source>
        <dbReference type="ARBA" id="ARBA00022759"/>
    </source>
</evidence>
<dbReference type="AlphaFoldDB" id="A0A2G8KD82"/>
<feature type="domain" description="Integrase catalytic" evidence="7">
    <location>
        <begin position="248"/>
        <end position="420"/>
    </location>
</feature>
<reference evidence="8 9" key="1">
    <citation type="journal article" date="2017" name="PLoS Biol.">
        <title>The sea cucumber genome provides insights into morphological evolution and visceral regeneration.</title>
        <authorList>
            <person name="Zhang X."/>
            <person name="Sun L."/>
            <person name="Yuan J."/>
            <person name="Sun Y."/>
            <person name="Gao Y."/>
            <person name="Zhang L."/>
            <person name="Li S."/>
            <person name="Dai H."/>
            <person name="Hamel J.F."/>
            <person name="Liu C."/>
            <person name="Yu Y."/>
            <person name="Liu S."/>
            <person name="Lin W."/>
            <person name="Guo K."/>
            <person name="Jin S."/>
            <person name="Xu P."/>
            <person name="Storey K.B."/>
            <person name="Huan P."/>
            <person name="Zhang T."/>
            <person name="Zhou Y."/>
            <person name="Zhang J."/>
            <person name="Lin C."/>
            <person name="Li X."/>
            <person name="Xing L."/>
            <person name="Huo D."/>
            <person name="Sun M."/>
            <person name="Wang L."/>
            <person name="Mercier A."/>
            <person name="Li F."/>
            <person name="Yang H."/>
            <person name="Xiang J."/>
        </authorList>
    </citation>
    <scope>NUCLEOTIDE SEQUENCE [LARGE SCALE GENOMIC DNA]</scope>
    <source>
        <strain evidence="8">Shaxun</strain>
        <tissue evidence="8">Muscle</tissue>
    </source>
</reference>
<sequence length="423" mass="47715">MQPLTDLLSSKVKNKSIKLTDAQHQSFNDIKTALAQKAETRYSAFSRELLAVYLSIRHFRHFLDGRSFTVYTDHKPLTYAFASKPDRYSPREIRHLDYISQYSTDLRHIPGRDNVVADALSRNVYGVTICSSPLDFTAIASAQQHDDELIQLRKSSSLKLTDVPLPAAEGTITCDVSTGTARPYIPQQFRRAVFDSLHSLSHPSINATKRLITQHYICSNVHKDVSNWCKSCIKCQQVKVHRHTKTPIGSFPMTQTRFQHIHMDIVGPLPPSEGYSYLLTIVDRFTRWPEAIPISNITAETVAKSFVERWVSTFGVPSVITTDRGSQFESSLFRHLNQLLGTHRIRTTAYHPAANGLVERFHRQLKSALSAVDSTHWTEVLPLALLGIRTSLKVDMNCSAAEMVFGTTLALPSDIVHRLMMIV</sequence>
<dbReference type="GO" id="GO:0003964">
    <property type="term" value="F:RNA-directed DNA polymerase activity"/>
    <property type="evidence" value="ECO:0007669"/>
    <property type="project" value="UniProtKB-KW"/>
</dbReference>
<dbReference type="Pfam" id="PF17921">
    <property type="entry name" value="Integrase_H2C2"/>
    <property type="match status" value="1"/>
</dbReference>
<dbReference type="PANTHER" id="PTHR37984">
    <property type="entry name" value="PROTEIN CBG26694"/>
    <property type="match status" value="1"/>
</dbReference>
<evidence type="ECO:0000256" key="2">
    <source>
        <dbReference type="ARBA" id="ARBA00022695"/>
    </source>
</evidence>
<evidence type="ECO:0000313" key="8">
    <source>
        <dbReference type="EMBL" id="PIK45966.1"/>
    </source>
</evidence>
<keyword evidence="5" id="KW-0378">Hydrolase</keyword>
<dbReference type="FunFam" id="3.30.420.10:FF:000032">
    <property type="entry name" value="Retrovirus-related Pol polyprotein from transposon 297-like Protein"/>
    <property type="match status" value="1"/>
</dbReference>
<accession>A0A2G8KD82</accession>
<proteinExistence type="predicted"/>
<evidence type="ECO:0000256" key="3">
    <source>
        <dbReference type="ARBA" id="ARBA00022722"/>
    </source>
</evidence>
<comment type="caution">
    <text evidence="8">The sequence shown here is derived from an EMBL/GenBank/DDBJ whole genome shotgun (WGS) entry which is preliminary data.</text>
</comment>
<keyword evidence="3" id="KW-0540">Nuclease</keyword>
<evidence type="ECO:0000256" key="1">
    <source>
        <dbReference type="ARBA" id="ARBA00022679"/>
    </source>
</evidence>
<dbReference type="EMBL" id="MRZV01000673">
    <property type="protein sequence ID" value="PIK45966.1"/>
    <property type="molecule type" value="Genomic_DNA"/>
</dbReference>
<dbReference type="Pfam" id="PF17917">
    <property type="entry name" value="RT_RNaseH"/>
    <property type="match status" value="1"/>
</dbReference>
<dbReference type="SUPFAM" id="SSF53098">
    <property type="entry name" value="Ribonuclease H-like"/>
    <property type="match status" value="1"/>
</dbReference>
<dbReference type="InterPro" id="IPR001584">
    <property type="entry name" value="Integrase_cat-core"/>
</dbReference>
<dbReference type="Gene3D" id="1.10.340.70">
    <property type="match status" value="1"/>
</dbReference>
<dbReference type="CDD" id="cd09274">
    <property type="entry name" value="RNase_HI_RT_Ty3"/>
    <property type="match status" value="1"/>
</dbReference>
<keyword evidence="4" id="KW-0255">Endonuclease</keyword>
<keyword evidence="2" id="KW-0548">Nucleotidyltransferase</keyword>
<dbReference type="Gene3D" id="3.30.420.10">
    <property type="entry name" value="Ribonuclease H-like superfamily/Ribonuclease H"/>
    <property type="match status" value="1"/>
</dbReference>
<keyword evidence="6" id="KW-0695">RNA-directed DNA polymerase</keyword>